<dbReference type="PANTHER" id="PTHR37305">
    <property type="entry name" value="INTEGRAL MEMBRANE PROTEIN-RELATED"/>
    <property type="match status" value="1"/>
</dbReference>
<sequence length="247" mass="28144">MMEFYQLLKGEFLKQKKSFLWPIALLTPILAGGLSFINLYLRYDYFMSLEANEGLNSWNLLLLQHHFMWFLFLPLVVTIFASMVHYIEYKSNSWNNTLALPVSKKKVYLAKWFIVFILSSIMILTNGIVLLIVGRALGFPETADFILISKYIIYQMFAITSLISVQSFISAEISNTNIALAIGFVGVASSLFFAQSEGLSKFIPYAHTIYTLPDPTINTNIPIQYGFSFGIAFLLIGIFFFNRKEIG</sequence>
<gene>
    <name evidence="2" type="ORF">CUESP1_2568</name>
</gene>
<feature type="transmembrane region" description="Helical" evidence="1">
    <location>
        <begin position="177"/>
        <end position="194"/>
    </location>
</feature>
<dbReference type="HOGENOM" id="CLU_086622_5_1_9"/>
<keyword evidence="1" id="KW-0472">Membrane</keyword>
<dbReference type="AlphaFoldDB" id="M1ZAU6"/>
<feature type="transmembrane region" description="Helical" evidence="1">
    <location>
        <begin position="20"/>
        <end position="41"/>
    </location>
</feature>
<keyword evidence="3" id="KW-1185">Reference proteome</keyword>
<protein>
    <submittedName>
        <fullName evidence="2">Putative Predicted transporter</fullName>
    </submittedName>
</protein>
<feature type="transmembrane region" description="Helical" evidence="1">
    <location>
        <begin position="223"/>
        <end position="241"/>
    </location>
</feature>
<feature type="transmembrane region" description="Helical" evidence="1">
    <location>
        <begin position="108"/>
        <end position="133"/>
    </location>
</feature>
<accession>M1ZAU6</accession>
<dbReference type="CDD" id="cd21809">
    <property type="entry name" value="ABC-2_lan_permease-like"/>
    <property type="match status" value="1"/>
</dbReference>
<dbReference type="RefSeq" id="WP_005584974.1">
    <property type="nucleotide sequence ID" value="NZ_LT669839.1"/>
</dbReference>
<evidence type="ECO:0000256" key="1">
    <source>
        <dbReference type="SAM" id="Phobius"/>
    </source>
</evidence>
<evidence type="ECO:0000313" key="2">
    <source>
        <dbReference type="EMBL" id="SHD77913.1"/>
    </source>
</evidence>
<dbReference type="PANTHER" id="PTHR37305:SF1">
    <property type="entry name" value="MEMBRANE PROTEIN"/>
    <property type="match status" value="1"/>
</dbReference>
<dbReference type="Pfam" id="PF12730">
    <property type="entry name" value="ABC2_membrane_4"/>
    <property type="match status" value="1"/>
</dbReference>
<organism evidence="2 3">
    <name type="scientific">[Clostridium] ultunense Esp</name>
    <dbReference type="NCBI Taxonomy" id="1288971"/>
    <lineage>
        <taxon>Bacteria</taxon>
        <taxon>Bacillati</taxon>
        <taxon>Bacillota</taxon>
        <taxon>Tissierellia</taxon>
        <taxon>Tissierellales</taxon>
        <taxon>Tepidimicrobiaceae</taxon>
        <taxon>Schnuerera</taxon>
    </lineage>
</organism>
<dbReference type="Proteomes" id="UP000245423">
    <property type="component" value="Chromosome 1"/>
</dbReference>
<feature type="transmembrane region" description="Helical" evidence="1">
    <location>
        <begin position="145"/>
        <end position="165"/>
    </location>
</feature>
<dbReference type="OrthoDB" id="1890910at2"/>
<feature type="transmembrane region" description="Helical" evidence="1">
    <location>
        <begin position="67"/>
        <end position="87"/>
    </location>
</feature>
<name>M1ZAU6_9FIRM</name>
<dbReference type="EMBL" id="LT669839">
    <property type="protein sequence ID" value="SHD77913.1"/>
    <property type="molecule type" value="Genomic_DNA"/>
</dbReference>
<evidence type="ECO:0000313" key="3">
    <source>
        <dbReference type="Proteomes" id="UP000245423"/>
    </source>
</evidence>
<proteinExistence type="predicted"/>
<keyword evidence="1" id="KW-1133">Transmembrane helix</keyword>
<keyword evidence="1" id="KW-0812">Transmembrane</keyword>
<reference evidence="2 3" key="1">
    <citation type="submission" date="2016-11" db="EMBL/GenBank/DDBJ databases">
        <authorList>
            <person name="Manzoor S."/>
        </authorList>
    </citation>
    <scope>NUCLEOTIDE SEQUENCE [LARGE SCALE GENOMIC DNA]</scope>
    <source>
        <strain evidence="2">Clostridium ultunense strain Esp</strain>
    </source>
</reference>